<dbReference type="EMBL" id="WEGH01000001">
    <property type="protein sequence ID" value="MQY02885.1"/>
    <property type="molecule type" value="Genomic_DNA"/>
</dbReference>
<evidence type="ECO:0000313" key="2">
    <source>
        <dbReference type="EMBL" id="MQY02885.1"/>
    </source>
</evidence>
<evidence type="ECO:0000313" key="3">
    <source>
        <dbReference type="Proteomes" id="UP000487268"/>
    </source>
</evidence>
<gene>
    <name evidence="2" type="ORF">ACRB68_09200</name>
</gene>
<organism evidence="2 3">
    <name type="scientific">Actinomadura macrotermitis</name>
    <dbReference type="NCBI Taxonomy" id="2585200"/>
    <lineage>
        <taxon>Bacteria</taxon>
        <taxon>Bacillati</taxon>
        <taxon>Actinomycetota</taxon>
        <taxon>Actinomycetes</taxon>
        <taxon>Streptosporangiales</taxon>
        <taxon>Thermomonosporaceae</taxon>
        <taxon>Actinomadura</taxon>
    </lineage>
</organism>
<dbReference type="RefSeq" id="WP_153530955.1">
    <property type="nucleotide sequence ID" value="NZ_WEGH01000001.1"/>
</dbReference>
<dbReference type="AlphaFoldDB" id="A0A7K0BNY2"/>
<protein>
    <submittedName>
        <fullName evidence="2">Uncharacterized protein</fullName>
    </submittedName>
</protein>
<dbReference type="OrthoDB" id="3482046at2"/>
<evidence type="ECO:0000256" key="1">
    <source>
        <dbReference type="SAM" id="MobiDB-lite"/>
    </source>
</evidence>
<keyword evidence="3" id="KW-1185">Reference proteome</keyword>
<comment type="caution">
    <text evidence="2">The sequence shown here is derived from an EMBL/GenBank/DDBJ whole genome shotgun (WGS) entry which is preliminary data.</text>
</comment>
<proteinExistence type="predicted"/>
<dbReference type="Proteomes" id="UP000487268">
    <property type="component" value="Unassembled WGS sequence"/>
</dbReference>
<accession>A0A7K0BNY2</accession>
<sequence>MMAQPGAADREEDPPAAVQAATAQGLQELFPGVRVWYGKATRSWWALVPLNAGPRLIEAPTPQRLRDSIMSARTHG</sequence>
<reference evidence="2 3" key="1">
    <citation type="submission" date="2019-10" db="EMBL/GenBank/DDBJ databases">
        <title>Actinomadura rubteroloni sp. nov. and Actinomadura macrotermitis sp. nov., isolated from the gut of fungus growing-termite Macrotermes natalensis.</title>
        <authorList>
            <person name="Benndorf R."/>
            <person name="Martin K."/>
            <person name="Kuefner M."/>
            <person name="De Beer W."/>
            <person name="Kaster A.-K."/>
            <person name="Vollmers J."/>
            <person name="Poulsen M."/>
            <person name="Beemelmanns C."/>
        </authorList>
    </citation>
    <scope>NUCLEOTIDE SEQUENCE [LARGE SCALE GENOMIC DNA]</scope>
    <source>
        <strain evidence="2 3">RB68</strain>
    </source>
</reference>
<feature type="region of interest" description="Disordered" evidence="1">
    <location>
        <begin position="1"/>
        <end position="20"/>
    </location>
</feature>
<name>A0A7K0BNY2_9ACTN</name>